<comment type="caution">
    <text evidence="13">The sequence shown here is derived from an EMBL/GenBank/DDBJ whole genome shotgun (WGS) entry which is preliminary data.</text>
</comment>
<dbReference type="InterPro" id="IPR022077">
    <property type="entry name" value="RhlB"/>
</dbReference>
<reference evidence="13" key="2">
    <citation type="submission" date="2021-04" db="EMBL/GenBank/DDBJ databases">
        <authorList>
            <person name="Karlyshev A.V."/>
        </authorList>
    </citation>
    <scope>NUCLEOTIDE SEQUENCE</scope>
    <source>
        <strain evidence="13">LMG 29479</strain>
    </source>
</reference>
<keyword evidence="4 7" id="KW-0347">Helicase</keyword>
<evidence type="ECO:0000256" key="2">
    <source>
        <dbReference type="ARBA" id="ARBA00022741"/>
    </source>
</evidence>
<keyword evidence="1 7" id="KW-0963">Cytoplasm</keyword>
<proteinExistence type="inferred from homology"/>
<protein>
    <recommendedName>
        <fullName evidence="7">ATP-dependent RNA helicase RhlB</fullName>
        <ecNumber evidence="7">3.6.4.13</ecNumber>
    </recommendedName>
</protein>
<dbReference type="CDD" id="cd18787">
    <property type="entry name" value="SF2_C_DEAD"/>
    <property type="match status" value="1"/>
</dbReference>
<dbReference type="RefSeq" id="WP_211926469.1">
    <property type="nucleotide sequence ID" value="NZ_JAGQFT020000004.1"/>
</dbReference>
<dbReference type="SMART" id="SM00490">
    <property type="entry name" value="HELICc"/>
    <property type="match status" value="1"/>
</dbReference>
<dbReference type="Gene3D" id="3.40.50.300">
    <property type="entry name" value="P-loop containing nucleotide triphosphate hydrolases"/>
    <property type="match status" value="2"/>
</dbReference>
<dbReference type="PROSITE" id="PS51195">
    <property type="entry name" value="Q_MOTIF"/>
    <property type="match status" value="1"/>
</dbReference>
<evidence type="ECO:0000256" key="7">
    <source>
        <dbReference type="HAMAP-Rule" id="MF_00661"/>
    </source>
</evidence>
<dbReference type="InterPro" id="IPR014014">
    <property type="entry name" value="RNA_helicase_DEAD_Q_motif"/>
</dbReference>
<evidence type="ECO:0000259" key="11">
    <source>
        <dbReference type="PROSITE" id="PS51194"/>
    </source>
</evidence>
<feature type="compositionally biased region" description="Basic and acidic residues" evidence="9">
    <location>
        <begin position="438"/>
        <end position="461"/>
    </location>
</feature>
<dbReference type="InterPro" id="IPR027417">
    <property type="entry name" value="P-loop_NTPase"/>
</dbReference>
<keyword evidence="6 7" id="KW-0694">RNA-binding</keyword>
<keyword evidence="5 7" id="KW-0067">ATP-binding</keyword>
<dbReference type="InterPro" id="IPR014001">
    <property type="entry name" value="Helicase_ATP-bd"/>
</dbReference>
<organism evidence="13">
    <name type="scientific">Coralloluteibacterium stylophorae</name>
    <dbReference type="NCBI Taxonomy" id="1776034"/>
    <lineage>
        <taxon>Bacteria</taxon>
        <taxon>Pseudomonadati</taxon>
        <taxon>Pseudomonadota</taxon>
        <taxon>Gammaproteobacteria</taxon>
        <taxon>Lysobacterales</taxon>
        <taxon>Lysobacteraceae</taxon>
        <taxon>Coralloluteibacterium</taxon>
    </lineage>
</organism>
<dbReference type="InterPro" id="IPR050079">
    <property type="entry name" value="DEAD_box_RNA_helicase"/>
</dbReference>
<dbReference type="InterPro" id="IPR044742">
    <property type="entry name" value="DEAD/DEAH_RhlB"/>
</dbReference>
<sequence>MSDKPLTDVSFSSFDLHASLQSGLEAAGFTRCTPIQALTLPVALAGRDVAGQAQTGTGKTLAFLVAVMNRLLTRPALAERKPEDPRALILAPTRELAIQIHKDAVKFGSDLGLRFALVYGGVDYDKQRALLQEGVDVIIATPGRLIDYVKQHKVVSLHACELCVLDEADRMFDLGFIKDIRFLLRRMPVRTERQTLLFSATLSQRVLELAYEHMNDPEKLVVETESVTASRVRQVVYYPANEEKLPLLIGLLSRSEGARTMVFVNTKAWVERVARALERAGYRVGVLSGDVPQKKRETLLAKFQKGQLELLVATDVAARGLHIDGVSHVYNYDLPFDAEDYVHRIGRTARLGAEGDAISFACEMYAMGLPDIEAYIKQKIPSAPVEPELLKPLPRPEREKVEGEEAESVGEIFREARAEAEATGRRRGGGGRAGGRGEGARGEGGRSRDGARRRGPRREDAAAPVAEGGRDAALAQARIEAAEGAPAAAATPAEPSVEAAEGSEGGAPKRRRRRGGRGRKRNGENGAGAGAEAAADAGETAAKPAERAPRGGDRPPRPRTPRAGTGTAPQAEPRPQRQKDTAAPAATEAPSLIGRLKRGLRSIFGS</sequence>
<dbReference type="Proteomes" id="UP000675747">
    <property type="component" value="Unassembled WGS sequence"/>
</dbReference>
<comment type="function">
    <text evidence="7">DEAD-box RNA helicase involved in RNA degradation. Has RNA-dependent ATPase activity and unwinds double-stranded RNA.</text>
</comment>
<feature type="domain" description="DEAD-box RNA helicase Q" evidence="12">
    <location>
        <begin position="9"/>
        <end position="37"/>
    </location>
</feature>
<feature type="compositionally biased region" description="Basic and acidic residues" evidence="9">
    <location>
        <begin position="544"/>
        <end position="556"/>
    </location>
</feature>
<feature type="short sequence motif" description="Q motif" evidence="8">
    <location>
        <begin position="9"/>
        <end position="37"/>
    </location>
</feature>
<dbReference type="InterPro" id="IPR011545">
    <property type="entry name" value="DEAD/DEAH_box_helicase_dom"/>
</dbReference>
<comment type="subunit">
    <text evidence="7">Component of the RNA degradosome, which is a multiprotein complex involved in RNA processing and mRNA degradation.</text>
</comment>
<dbReference type="PROSITE" id="PS51192">
    <property type="entry name" value="HELICASE_ATP_BIND_1"/>
    <property type="match status" value="1"/>
</dbReference>
<reference evidence="14 15" key="1">
    <citation type="journal article" date="2021" name="Microbiol. Resour. Announc.">
        <title>Draft Genome Sequence of Coralloluteibacterium stylophorae LMG 29479T.</title>
        <authorList>
            <person name="Karlyshev A.V."/>
            <person name="Kudryashova E.B."/>
            <person name="Ariskina E.V."/>
            <person name="Conroy A.P."/>
            <person name="Abidueva E.Y."/>
        </authorList>
    </citation>
    <scope>NUCLEOTIDE SEQUENCE [LARGE SCALE GENOMIC DNA]</scope>
    <source>
        <strain evidence="14 15">LMG 29479</strain>
    </source>
</reference>
<dbReference type="Pfam" id="PF12300">
    <property type="entry name" value="RhlB"/>
    <property type="match status" value="1"/>
</dbReference>
<feature type="compositionally biased region" description="Low complexity" evidence="9">
    <location>
        <begin position="472"/>
        <end position="500"/>
    </location>
</feature>
<dbReference type="Pfam" id="PF00270">
    <property type="entry name" value="DEAD"/>
    <property type="match status" value="1"/>
</dbReference>
<dbReference type="GO" id="GO:0003723">
    <property type="term" value="F:RNA binding"/>
    <property type="evidence" value="ECO:0007669"/>
    <property type="project" value="UniProtKB-UniRule"/>
</dbReference>
<feature type="compositionally biased region" description="Basic residues" evidence="9">
    <location>
        <begin position="508"/>
        <end position="520"/>
    </location>
</feature>
<evidence type="ECO:0000256" key="4">
    <source>
        <dbReference type="ARBA" id="ARBA00022806"/>
    </source>
</evidence>
<dbReference type="GO" id="GO:0003724">
    <property type="term" value="F:RNA helicase activity"/>
    <property type="evidence" value="ECO:0007669"/>
    <property type="project" value="UniProtKB-UniRule"/>
</dbReference>
<feature type="domain" description="Helicase ATP-binding" evidence="10">
    <location>
        <begin position="40"/>
        <end position="220"/>
    </location>
</feature>
<keyword evidence="3 7" id="KW-0378">Hydrolase</keyword>
<dbReference type="InterPro" id="IPR023554">
    <property type="entry name" value="RNA_helicase_ATP-dep_RhlB"/>
</dbReference>
<dbReference type="SUPFAM" id="SSF52540">
    <property type="entry name" value="P-loop containing nucleoside triphosphate hydrolases"/>
    <property type="match status" value="1"/>
</dbReference>
<name>A0A8J7VV73_9GAMM</name>
<keyword evidence="2 7" id="KW-0547">Nucleotide-binding</keyword>
<evidence type="ECO:0000259" key="12">
    <source>
        <dbReference type="PROSITE" id="PS51195"/>
    </source>
</evidence>
<dbReference type="HAMAP" id="MF_00661">
    <property type="entry name" value="DEAD_helicase_RhlB"/>
    <property type="match status" value="1"/>
</dbReference>
<dbReference type="CDD" id="cd00268">
    <property type="entry name" value="DEADc"/>
    <property type="match status" value="1"/>
</dbReference>
<dbReference type="EMBL" id="JAGQFT010000057">
    <property type="protein sequence ID" value="MBR0562528.1"/>
    <property type="molecule type" value="Genomic_DNA"/>
</dbReference>
<dbReference type="PANTHER" id="PTHR47959">
    <property type="entry name" value="ATP-DEPENDENT RNA HELICASE RHLE-RELATED"/>
    <property type="match status" value="1"/>
</dbReference>
<dbReference type="InterPro" id="IPR000629">
    <property type="entry name" value="RNA-helicase_DEAD-box_CS"/>
</dbReference>
<feature type="compositionally biased region" description="Basic and acidic residues" evidence="9">
    <location>
        <begin position="394"/>
        <end position="403"/>
    </location>
</feature>
<dbReference type="SMART" id="SM00487">
    <property type="entry name" value="DEXDc"/>
    <property type="match status" value="1"/>
</dbReference>
<dbReference type="GO" id="GO:0006401">
    <property type="term" value="P:RNA catabolic process"/>
    <property type="evidence" value="ECO:0007669"/>
    <property type="project" value="UniProtKB-UniRule"/>
</dbReference>
<keyword evidence="15" id="KW-1185">Reference proteome</keyword>
<accession>A0A8J7VV73</accession>
<dbReference type="GO" id="GO:0005524">
    <property type="term" value="F:ATP binding"/>
    <property type="evidence" value="ECO:0007669"/>
    <property type="project" value="UniProtKB-UniRule"/>
</dbReference>
<evidence type="ECO:0000256" key="5">
    <source>
        <dbReference type="ARBA" id="ARBA00022840"/>
    </source>
</evidence>
<evidence type="ECO:0000259" key="10">
    <source>
        <dbReference type="PROSITE" id="PS51192"/>
    </source>
</evidence>
<evidence type="ECO:0000256" key="3">
    <source>
        <dbReference type="ARBA" id="ARBA00022801"/>
    </source>
</evidence>
<feature type="compositionally biased region" description="Low complexity" evidence="9">
    <location>
        <begin position="530"/>
        <end position="543"/>
    </location>
</feature>
<dbReference type="PROSITE" id="PS51194">
    <property type="entry name" value="HELICASE_CTER"/>
    <property type="match status" value="1"/>
</dbReference>
<gene>
    <name evidence="7 13" type="primary">rhlB</name>
    <name evidence="14" type="ORF">KB893_007775</name>
    <name evidence="13" type="ORF">KB893_08370</name>
</gene>
<dbReference type="GO" id="GO:0016817">
    <property type="term" value="F:hydrolase activity, acting on acid anhydrides"/>
    <property type="evidence" value="ECO:0007669"/>
    <property type="project" value="InterPro"/>
</dbReference>
<dbReference type="AlphaFoldDB" id="A0A8J7VV73"/>
<evidence type="ECO:0000256" key="9">
    <source>
        <dbReference type="SAM" id="MobiDB-lite"/>
    </source>
</evidence>
<dbReference type="EMBL" id="JAGQFT020000004">
    <property type="protein sequence ID" value="MBS7457033.1"/>
    <property type="molecule type" value="Genomic_DNA"/>
</dbReference>
<feature type="compositionally biased region" description="Basic and acidic residues" evidence="9">
    <location>
        <begin position="412"/>
        <end position="424"/>
    </location>
</feature>
<evidence type="ECO:0000256" key="8">
    <source>
        <dbReference type="PROSITE-ProRule" id="PRU00552"/>
    </source>
</evidence>
<dbReference type="InterPro" id="IPR001650">
    <property type="entry name" value="Helicase_C-like"/>
</dbReference>
<evidence type="ECO:0000313" key="13">
    <source>
        <dbReference type="EMBL" id="MBR0562528.1"/>
    </source>
</evidence>
<dbReference type="Pfam" id="PF00271">
    <property type="entry name" value="Helicase_C"/>
    <property type="match status" value="1"/>
</dbReference>
<evidence type="ECO:0000313" key="14">
    <source>
        <dbReference type="EMBL" id="MBS7457033.1"/>
    </source>
</evidence>
<comment type="similarity">
    <text evidence="7">Belongs to the DEAD box helicase family. RhlB subfamily.</text>
</comment>
<evidence type="ECO:0000256" key="1">
    <source>
        <dbReference type="ARBA" id="ARBA00022490"/>
    </source>
</evidence>
<evidence type="ECO:0000313" key="15">
    <source>
        <dbReference type="Proteomes" id="UP000675747"/>
    </source>
</evidence>
<comment type="catalytic activity">
    <reaction evidence="7">
        <text>ATP + H2O = ADP + phosphate + H(+)</text>
        <dbReference type="Rhea" id="RHEA:13065"/>
        <dbReference type="ChEBI" id="CHEBI:15377"/>
        <dbReference type="ChEBI" id="CHEBI:15378"/>
        <dbReference type="ChEBI" id="CHEBI:30616"/>
        <dbReference type="ChEBI" id="CHEBI:43474"/>
        <dbReference type="ChEBI" id="CHEBI:456216"/>
        <dbReference type="EC" id="3.6.4.13"/>
    </reaction>
</comment>
<dbReference type="PANTHER" id="PTHR47959:SF10">
    <property type="entry name" value="ATP-DEPENDENT RNA HELICASE RHLB"/>
    <property type="match status" value="1"/>
</dbReference>
<feature type="region of interest" description="Disordered" evidence="9">
    <location>
        <begin position="387"/>
        <end position="606"/>
    </location>
</feature>
<feature type="domain" description="Helicase C-terminal" evidence="11">
    <location>
        <begin position="231"/>
        <end position="391"/>
    </location>
</feature>
<dbReference type="NCBIfam" id="NF003390">
    <property type="entry name" value="PRK04537.1"/>
    <property type="match status" value="1"/>
</dbReference>
<dbReference type="GO" id="GO:0005829">
    <property type="term" value="C:cytosol"/>
    <property type="evidence" value="ECO:0007669"/>
    <property type="project" value="TreeGrafter"/>
</dbReference>
<dbReference type="PROSITE" id="PS00039">
    <property type="entry name" value="DEAD_ATP_HELICASE"/>
    <property type="match status" value="1"/>
</dbReference>
<comment type="subcellular location">
    <subcellularLocation>
        <location evidence="7">Cytoplasm</location>
    </subcellularLocation>
</comment>
<evidence type="ECO:0000256" key="6">
    <source>
        <dbReference type="ARBA" id="ARBA00022884"/>
    </source>
</evidence>
<dbReference type="EC" id="3.6.4.13" evidence="7"/>